<dbReference type="PANTHER" id="PTHR47737:SF1">
    <property type="entry name" value="GLYCINE BETAINE_PROLINE BETAINE TRANSPORT SYSTEM PERMEASE PROTEIN PROW"/>
    <property type="match status" value="1"/>
</dbReference>
<evidence type="ECO:0000256" key="2">
    <source>
        <dbReference type="ARBA" id="ARBA00022448"/>
    </source>
</evidence>
<protein>
    <submittedName>
        <fullName evidence="10">Glycine betaine/proline transport system permease protein</fullName>
    </submittedName>
</protein>
<feature type="transmembrane region" description="Helical" evidence="7">
    <location>
        <begin position="272"/>
        <end position="294"/>
    </location>
</feature>
<evidence type="ECO:0000313" key="12">
    <source>
        <dbReference type="Proteomes" id="UP000577697"/>
    </source>
</evidence>
<feature type="transmembrane region" description="Helical" evidence="7">
    <location>
        <begin position="506"/>
        <end position="527"/>
    </location>
</feature>
<feature type="transmembrane region" description="Helical" evidence="7">
    <location>
        <begin position="156"/>
        <end position="179"/>
    </location>
</feature>
<evidence type="ECO:0000259" key="8">
    <source>
        <dbReference type="PROSITE" id="PS50928"/>
    </source>
</evidence>
<keyword evidence="2 7" id="KW-0813">Transport</keyword>
<reference evidence="10 12" key="2">
    <citation type="submission" date="2020-08" db="EMBL/GenBank/DDBJ databases">
        <title>Genomic Encyclopedia of Type Strains, Phase IV (KMG-IV): sequencing the most valuable type-strain genomes for metagenomic binning, comparative biology and taxonomic classification.</title>
        <authorList>
            <person name="Goeker M."/>
        </authorList>
    </citation>
    <scope>NUCLEOTIDE SEQUENCE [LARGE SCALE GENOMIC DNA]</scope>
    <source>
        <strain evidence="10 12">DSM 10368</strain>
    </source>
</reference>
<reference evidence="9 11" key="1">
    <citation type="submission" date="2016-03" db="EMBL/GenBank/DDBJ databases">
        <title>Complete genome of Aminobacter aminovorans KCTC 2477.</title>
        <authorList>
            <person name="Kim K.M."/>
        </authorList>
    </citation>
    <scope>NUCLEOTIDE SEQUENCE [LARGE SCALE GENOMIC DNA]</scope>
    <source>
        <strain evidence="9 11">KCTC 2477</strain>
    </source>
</reference>
<comment type="similarity">
    <text evidence="7">Belongs to the binding-protein-dependent transport system permease family.</text>
</comment>
<keyword evidence="4 7" id="KW-0812">Transmembrane</keyword>
<dbReference type="RefSeq" id="WP_067957849.1">
    <property type="nucleotide sequence ID" value="NZ_CP015005.1"/>
</dbReference>
<dbReference type="GO" id="GO:0031460">
    <property type="term" value="P:glycine betaine transport"/>
    <property type="evidence" value="ECO:0007669"/>
    <property type="project" value="TreeGrafter"/>
</dbReference>
<dbReference type="Pfam" id="PF00528">
    <property type="entry name" value="BPD_transp_1"/>
    <property type="match status" value="2"/>
</dbReference>
<organism evidence="9 11">
    <name type="scientific">Aminobacter aminovorans</name>
    <name type="common">Chelatobacter heintzii</name>
    <dbReference type="NCBI Taxonomy" id="83263"/>
    <lineage>
        <taxon>Bacteria</taxon>
        <taxon>Pseudomonadati</taxon>
        <taxon>Pseudomonadota</taxon>
        <taxon>Alphaproteobacteria</taxon>
        <taxon>Hyphomicrobiales</taxon>
        <taxon>Phyllobacteriaceae</taxon>
        <taxon>Aminobacter</taxon>
    </lineage>
</organism>
<evidence type="ECO:0000313" key="10">
    <source>
        <dbReference type="EMBL" id="MBB3710363.1"/>
    </source>
</evidence>
<dbReference type="Proteomes" id="UP000577697">
    <property type="component" value="Unassembled WGS sequence"/>
</dbReference>
<accession>A0AAC9FDC1</accession>
<evidence type="ECO:0000256" key="1">
    <source>
        <dbReference type="ARBA" id="ARBA00004651"/>
    </source>
</evidence>
<dbReference type="Gene3D" id="1.10.3720.10">
    <property type="entry name" value="MetI-like"/>
    <property type="match status" value="2"/>
</dbReference>
<feature type="transmembrane region" description="Helical" evidence="7">
    <location>
        <begin position="630"/>
        <end position="652"/>
    </location>
</feature>
<evidence type="ECO:0000256" key="7">
    <source>
        <dbReference type="RuleBase" id="RU363032"/>
    </source>
</evidence>
<comment type="subcellular location">
    <subcellularLocation>
        <location evidence="1 7">Cell membrane</location>
        <topology evidence="1 7">Multi-pass membrane protein</topology>
    </subcellularLocation>
</comment>
<feature type="transmembrane region" description="Helical" evidence="7">
    <location>
        <begin position="588"/>
        <end position="610"/>
    </location>
</feature>
<evidence type="ECO:0000256" key="4">
    <source>
        <dbReference type="ARBA" id="ARBA00022692"/>
    </source>
</evidence>
<dbReference type="EMBL" id="JACICB010000053">
    <property type="protein sequence ID" value="MBB3710363.1"/>
    <property type="molecule type" value="Genomic_DNA"/>
</dbReference>
<dbReference type="PROSITE" id="PS50928">
    <property type="entry name" value="ABC_TM1"/>
    <property type="match status" value="2"/>
</dbReference>
<feature type="transmembrane region" description="Helical" evidence="7">
    <location>
        <begin position="449"/>
        <end position="466"/>
    </location>
</feature>
<name>A0AAC9FDC1_AMIAI</name>
<feature type="transmembrane region" description="Helical" evidence="7">
    <location>
        <begin position="533"/>
        <end position="551"/>
    </location>
</feature>
<keyword evidence="12" id="KW-1185">Reference proteome</keyword>
<feature type="transmembrane region" description="Helical" evidence="7">
    <location>
        <begin position="472"/>
        <end position="494"/>
    </location>
</feature>
<dbReference type="KEGG" id="aak:AA2016_1823"/>
<keyword evidence="5 7" id="KW-1133">Transmembrane helix</keyword>
<dbReference type="FunFam" id="1.10.3720.10:FF:000001">
    <property type="entry name" value="Glycine betaine ABC transporter, permease"/>
    <property type="match status" value="1"/>
</dbReference>
<dbReference type="SUPFAM" id="SSF161098">
    <property type="entry name" value="MetI-like"/>
    <property type="match status" value="2"/>
</dbReference>
<keyword evidence="3" id="KW-1003">Cell membrane</keyword>
<feature type="transmembrane region" description="Helical" evidence="7">
    <location>
        <begin position="353"/>
        <end position="376"/>
    </location>
</feature>
<evidence type="ECO:0000313" key="9">
    <source>
        <dbReference type="EMBL" id="AMS40753.1"/>
    </source>
</evidence>
<keyword evidence="6 7" id="KW-0472">Membrane</keyword>
<dbReference type="AlphaFoldDB" id="A0AAC9FDC1"/>
<dbReference type="GO" id="GO:0043190">
    <property type="term" value="C:ATP-binding cassette (ABC) transporter complex"/>
    <property type="evidence" value="ECO:0007669"/>
    <property type="project" value="TreeGrafter"/>
</dbReference>
<feature type="domain" description="ABC transmembrane type-1" evidence="8">
    <location>
        <begin position="153"/>
        <end position="332"/>
    </location>
</feature>
<evidence type="ECO:0000256" key="3">
    <source>
        <dbReference type="ARBA" id="ARBA00022475"/>
    </source>
</evidence>
<dbReference type="PANTHER" id="PTHR47737">
    <property type="entry name" value="GLYCINE BETAINE/PROLINE BETAINE TRANSPORT SYSTEM PERMEASE PROTEIN PROW"/>
    <property type="match status" value="1"/>
</dbReference>
<sequence length="663" mass="71979">MSAATLTRQEAMEPQKPLAAMTRPLLVVLPFLVLLLAASLLPDWAVQVPKGWTIPFVDWANMVFDHLRDDAIFGLFSFRDLTRGAAELITWPLAFVEGLLVSGFPDIGIAAIPWVMTAGLSGVLGWYLRDWRLGALAAGCVAYMAIFGKWELSMITLSVVLVAAPIAGLIGFGIGILAVKKQWFEALVVPLLNVLQSLPHFSYLIPIAIFIGVGHKAGAIATVIFAIPPMARLTILGLKGVAEEVREAGKMAGCTRFQTLWMVEIPSARQPLLVGVNQVIMQCLAMVVIASFVGARGLGHDLLFRLQALKIGQALESGVAIVLMAITLDQLSRAAAHKEPSHLAPDASPLQRFPFLAASLAVIAASLLLAAITPYAQAWPSELALSTAPFWDALVDWITVTLYDPLQYLRNAMLLYVLIPIRDLFQSIPWTAMVALVAAAGWSLGGFRLAAIVSGFVLFIAFAGYWERSLITAYMVTVAVLLCVMIGLPIGIWASRSERRTGIAKLLCDTFQTFPSFIYLIPVIMLFKVGDVAAISAIIIYAMIPIVRYTIFGLRNVPQEIVEAGITSGCTQRQLLWNIRMPLAFPEIMLGINQTIMFALFMVIIAAFIGTKDIGQEIFRALTFNDAGKGLVLGLCVAFMGLTADQLITAWATRRKQKLGLAG</sequence>
<evidence type="ECO:0000313" key="11">
    <source>
        <dbReference type="Proteomes" id="UP000075755"/>
    </source>
</evidence>
<feature type="transmembrane region" description="Helical" evidence="7">
    <location>
        <begin position="107"/>
        <end position="128"/>
    </location>
</feature>
<dbReference type="InterPro" id="IPR035906">
    <property type="entry name" value="MetI-like_sf"/>
</dbReference>
<feature type="domain" description="ABC transmembrane type-1" evidence="8">
    <location>
        <begin position="469"/>
        <end position="648"/>
    </location>
</feature>
<dbReference type="EMBL" id="CP015005">
    <property type="protein sequence ID" value="AMS40753.1"/>
    <property type="molecule type" value="Genomic_DNA"/>
</dbReference>
<dbReference type="GO" id="GO:0015226">
    <property type="term" value="F:carnitine transmembrane transporter activity"/>
    <property type="evidence" value="ECO:0007669"/>
    <property type="project" value="TreeGrafter"/>
</dbReference>
<dbReference type="GO" id="GO:0005275">
    <property type="term" value="F:amine transmembrane transporter activity"/>
    <property type="evidence" value="ECO:0007669"/>
    <property type="project" value="TreeGrafter"/>
</dbReference>
<dbReference type="Proteomes" id="UP000075755">
    <property type="component" value="Chromosome"/>
</dbReference>
<proteinExistence type="inferred from homology"/>
<dbReference type="InterPro" id="IPR000515">
    <property type="entry name" value="MetI-like"/>
</dbReference>
<evidence type="ECO:0000256" key="5">
    <source>
        <dbReference type="ARBA" id="ARBA00022989"/>
    </source>
</evidence>
<gene>
    <name evidence="9" type="ORF">AA2016_1823</name>
    <name evidence="10" type="ORF">FHS67_006728</name>
</gene>
<dbReference type="CDD" id="cd06261">
    <property type="entry name" value="TM_PBP2"/>
    <property type="match status" value="2"/>
</dbReference>
<evidence type="ECO:0000256" key="6">
    <source>
        <dbReference type="ARBA" id="ARBA00023136"/>
    </source>
</evidence>
<dbReference type="GO" id="GO:0015871">
    <property type="term" value="P:choline transport"/>
    <property type="evidence" value="ECO:0007669"/>
    <property type="project" value="TreeGrafter"/>
</dbReference>